<dbReference type="PROSITE" id="PS00197">
    <property type="entry name" value="2FE2S_FER_1"/>
    <property type="match status" value="1"/>
</dbReference>
<comment type="caution">
    <text evidence="4">The sequence shown here is derived from an EMBL/GenBank/DDBJ whole genome shotgun (WGS) entry which is preliminary data.</text>
</comment>
<dbReference type="PROSITE" id="PS51085">
    <property type="entry name" value="2FE2S_FER_2"/>
    <property type="match status" value="1"/>
</dbReference>
<dbReference type="GO" id="GO:0051537">
    <property type="term" value="F:2 iron, 2 sulfur cluster binding"/>
    <property type="evidence" value="ECO:0007669"/>
    <property type="project" value="UniProtKB-KW"/>
</dbReference>
<gene>
    <name evidence="4" type="ORF">NDN08_002673</name>
</gene>
<accession>A0AAV8UX30</accession>
<keyword evidence="1" id="KW-0479">Metal-binding</keyword>
<dbReference type="InterPro" id="IPR012675">
    <property type="entry name" value="Beta-grasp_dom_sf"/>
</dbReference>
<dbReference type="SUPFAM" id="SSF54292">
    <property type="entry name" value="2Fe-2S ferredoxin-like"/>
    <property type="match status" value="1"/>
</dbReference>
<evidence type="ECO:0000256" key="2">
    <source>
        <dbReference type="ARBA" id="ARBA00023014"/>
    </source>
</evidence>
<evidence type="ECO:0000313" key="4">
    <source>
        <dbReference type="EMBL" id="KAJ8906178.1"/>
    </source>
</evidence>
<dbReference type="PANTHER" id="PTHR15852">
    <property type="entry name" value="PLASTID TRANSCRIPTIONALLY ACTIVE PROTEIN"/>
    <property type="match status" value="1"/>
</dbReference>
<dbReference type="AlphaFoldDB" id="A0AAV8UX30"/>
<dbReference type="Gene3D" id="3.10.20.30">
    <property type="match status" value="1"/>
</dbReference>
<dbReference type="InterPro" id="IPR001041">
    <property type="entry name" value="2Fe-2S_ferredoxin-type"/>
</dbReference>
<protein>
    <recommendedName>
        <fullName evidence="3">2Fe-2S ferredoxin-type domain-containing protein</fullName>
    </recommendedName>
</protein>
<dbReference type="Proteomes" id="UP001157974">
    <property type="component" value="Unassembled WGS sequence"/>
</dbReference>
<evidence type="ECO:0000313" key="5">
    <source>
        <dbReference type="Proteomes" id="UP001157974"/>
    </source>
</evidence>
<evidence type="ECO:0000259" key="3">
    <source>
        <dbReference type="PROSITE" id="PS51085"/>
    </source>
</evidence>
<name>A0AAV8UX30_9RHOD</name>
<keyword evidence="1" id="KW-0001">2Fe-2S</keyword>
<dbReference type="InterPro" id="IPR036010">
    <property type="entry name" value="2Fe-2S_ferredoxin-like_sf"/>
</dbReference>
<dbReference type="CDD" id="cd00207">
    <property type="entry name" value="fer2"/>
    <property type="match status" value="1"/>
</dbReference>
<reference evidence="4 5" key="1">
    <citation type="journal article" date="2023" name="Nat. Commun.">
        <title>Origin of minicircular mitochondrial genomes in red algae.</title>
        <authorList>
            <person name="Lee Y."/>
            <person name="Cho C.H."/>
            <person name="Lee Y.M."/>
            <person name="Park S.I."/>
            <person name="Yang J.H."/>
            <person name="West J.A."/>
            <person name="Bhattacharya D."/>
            <person name="Yoon H.S."/>
        </authorList>
    </citation>
    <scope>NUCLEOTIDE SEQUENCE [LARGE SCALE GENOMIC DNA]</scope>
    <source>
        <strain evidence="4 5">CCMP1338</strain>
        <tissue evidence="4">Whole cell</tissue>
    </source>
</reference>
<dbReference type="InterPro" id="IPR006058">
    <property type="entry name" value="2Fe2S_fd_BS"/>
</dbReference>
<keyword evidence="5" id="KW-1185">Reference proteome</keyword>
<dbReference type="Pfam" id="PF00111">
    <property type="entry name" value="Fer2"/>
    <property type="match status" value="1"/>
</dbReference>
<dbReference type="EMBL" id="JAMWBK010000004">
    <property type="protein sequence ID" value="KAJ8906178.1"/>
    <property type="molecule type" value="Genomic_DNA"/>
</dbReference>
<sequence>MFGFVSGWSGLGGSLRGRGGVCEGRPGQRVVVVAGIPNLTKKPIPYPGDEEFVEQLVVGLDLESVAVEEKTVKEGKSSSRYEPQVNRDEIKKTREKNYELRSGEIAVRFTNSPMKMDVIAPSEAGKNLMKLGDSVDIKIPRGCRTGLCGACTVDLEDPSFPDGIQTIRACQTNVQLPPGCDEMVIDLHRMERAGDDDFSTKDPFARFEMIDTEYKPAAAPKSRNALVSITSCTTCDGTGKHICPECMGEGTMQGNAEVRCYVCMGRPYVRCADCQGSGMREG</sequence>
<keyword evidence="2" id="KW-0411">Iron-sulfur</keyword>
<dbReference type="PANTHER" id="PTHR15852:SF54">
    <property type="entry name" value="PROTEIN SSUH2 HOMOLOG"/>
    <property type="match status" value="1"/>
</dbReference>
<organism evidence="4 5">
    <name type="scientific">Rhodosorus marinus</name>
    <dbReference type="NCBI Taxonomy" id="101924"/>
    <lineage>
        <taxon>Eukaryota</taxon>
        <taxon>Rhodophyta</taxon>
        <taxon>Stylonematophyceae</taxon>
        <taxon>Stylonematales</taxon>
        <taxon>Stylonemataceae</taxon>
        <taxon>Rhodosorus</taxon>
    </lineage>
</organism>
<keyword evidence="1" id="KW-0408">Iron</keyword>
<feature type="domain" description="2Fe-2S ferredoxin-type" evidence="3">
    <location>
        <begin position="105"/>
        <end position="191"/>
    </location>
</feature>
<evidence type="ECO:0000256" key="1">
    <source>
        <dbReference type="ARBA" id="ARBA00022714"/>
    </source>
</evidence>
<proteinExistence type="predicted"/>